<keyword evidence="3" id="KW-1185">Reference proteome</keyword>
<feature type="transmembrane region" description="Helical" evidence="1">
    <location>
        <begin position="286"/>
        <end position="309"/>
    </location>
</feature>
<dbReference type="AlphaFoldDB" id="A0A5B7DNB0"/>
<evidence type="ECO:0000313" key="2">
    <source>
        <dbReference type="EMBL" id="MPC22675.1"/>
    </source>
</evidence>
<feature type="transmembrane region" description="Helical" evidence="1">
    <location>
        <begin position="252"/>
        <end position="280"/>
    </location>
</feature>
<evidence type="ECO:0000313" key="3">
    <source>
        <dbReference type="Proteomes" id="UP000324222"/>
    </source>
</evidence>
<gene>
    <name evidence="2" type="ORF">E2C01_015696</name>
</gene>
<name>A0A5B7DNB0_PORTR</name>
<accession>A0A5B7DNB0</accession>
<proteinExistence type="predicted"/>
<keyword evidence="1" id="KW-0812">Transmembrane</keyword>
<feature type="transmembrane region" description="Helical" evidence="1">
    <location>
        <begin position="224"/>
        <end position="245"/>
    </location>
</feature>
<evidence type="ECO:0000256" key="1">
    <source>
        <dbReference type="SAM" id="Phobius"/>
    </source>
</evidence>
<reference evidence="2 3" key="1">
    <citation type="submission" date="2019-05" db="EMBL/GenBank/DDBJ databases">
        <title>Another draft genome of Portunus trituberculatus and its Hox gene families provides insights of decapod evolution.</title>
        <authorList>
            <person name="Jeong J.-H."/>
            <person name="Song I."/>
            <person name="Kim S."/>
            <person name="Choi T."/>
            <person name="Kim D."/>
            <person name="Ryu S."/>
            <person name="Kim W."/>
        </authorList>
    </citation>
    <scope>NUCLEOTIDE SEQUENCE [LARGE SCALE GENOMIC DNA]</scope>
    <source>
        <tissue evidence="2">Muscle</tissue>
    </source>
</reference>
<keyword evidence="1" id="KW-0472">Membrane</keyword>
<keyword evidence="1" id="KW-1133">Transmembrane helix</keyword>
<sequence length="346" mass="37695">MLLCSFDLGLHLLPDEGVHEAVVNGGTLDGVQHEAALQEILQLGHLAGVIFGQVSVSQHLMLKTFLHCWQTYPLSDFVNIPVEEVTRRVKVLVLEGSFPDDLLEGTEQLVGVGAHSLHMQTHILSILLQHLVWRQKQEQEYSHDLIVPDDLDGHVQAPPRCIPRPHHVTEHSLPCVPIDSVPEGGTLSVKLGFSEVPWWMSPSLSTAKFSPNISENMSFLFKSFSAWFSSFSSSIFSAAFLSLLLSFVSAAALLFSCCFWFSLSSSLLSFLLFSMLLLVLPEPAAASSFLSFSSSSWSSCSLLLLLLLLDDRDWDLGEPDLDMAGVEMAGASAIDLACDGGLGGGQ</sequence>
<comment type="caution">
    <text evidence="2">The sequence shown here is derived from an EMBL/GenBank/DDBJ whole genome shotgun (WGS) entry which is preliminary data.</text>
</comment>
<dbReference type="EMBL" id="VSRR010001114">
    <property type="protein sequence ID" value="MPC22675.1"/>
    <property type="molecule type" value="Genomic_DNA"/>
</dbReference>
<protein>
    <submittedName>
        <fullName evidence="2">Uncharacterized protein</fullName>
    </submittedName>
</protein>
<dbReference type="Proteomes" id="UP000324222">
    <property type="component" value="Unassembled WGS sequence"/>
</dbReference>
<organism evidence="2 3">
    <name type="scientific">Portunus trituberculatus</name>
    <name type="common">Swimming crab</name>
    <name type="synonym">Neptunus trituberculatus</name>
    <dbReference type="NCBI Taxonomy" id="210409"/>
    <lineage>
        <taxon>Eukaryota</taxon>
        <taxon>Metazoa</taxon>
        <taxon>Ecdysozoa</taxon>
        <taxon>Arthropoda</taxon>
        <taxon>Crustacea</taxon>
        <taxon>Multicrustacea</taxon>
        <taxon>Malacostraca</taxon>
        <taxon>Eumalacostraca</taxon>
        <taxon>Eucarida</taxon>
        <taxon>Decapoda</taxon>
        <taxon>Pleocyemata</taxon>
        <taxon>Brachyura</taxon>
        <taxon>Eubrachyura</taxon>
        <taxon>Portunoidea</taxon>
        <taxon>Portunidae</taxon>
        <taxon>Portuninae</taxon>
        <taxon>Portunus</taxon>
    </lineage>
</organism>